<feature type="transmembrane region" description="Helical" evidence="18">
    <location>
        <begin position="49"/>
        <end position="68"/>
    </location>
</feature>
<dbReference type="EMBL" id="KJ508040">
    <property type="protein sequence ID" value="AII02276.1"/>
    <property type="molecule type" value="Genomic_DNA"/>
</dbReference>
<evidence type="ECO:0000256" key="10">
    <source>
        <dbReference type="ARBA" id="ARBA00022982"/>
    </source>
</evidence>
<dbReference type="GO" id="GO:0005743">
    <property type="term" value="C:mitochondrial inner membrane"/>
    <property type="evidence" value="ECO:0007669"/>
    <property type="project" value="UniProtKB-SubCell"/>
</dbReference>
<dbReference type="EC" id="7.1.1.2" evidence="3"/>
<evidence type="ECO:0000256" key="14">
    <source>
        <dbReference type="ARBA" id="ARBA00023128"/>
    </source>
</evidence>
<keyword evidence="14 21" id="KW-0496">Mitochondrion</keyword>
<feature type="transmembrane region" description="Helical" evidence="18">
    <location>
        <begin position="288"/>
        <end position="310"/>
    </location>
</feature>
<evidence type="ECO:0000256" key="3">
    <source>
        <dbReference type="ARBA" id="ARBA00012944"/>
    </source>
</evidence>
<feature type="transmembrane region" description="Helical" evidence="18">
    <location>
        <begin position="239"/>
        <end position="257"/>
    </location>
</feature>
<evidence type="ECO:0000256" key="15">
    <source>
        <dbReference type="ARBA" id="ARBA00023136"/>
    </source>
</evidence>
<feature type="transmembrane region" description="Helical" evidence="18">
    <location>
        <begin position="441"/>
        <end position="466"/>
    </location>
</feature>
<accession>A0A076EBA4</accession>
<dbReference type="Pfam" id="PF00361">
    <property type="entry name" value="Proton_antipo_M"/>
    <property type="match status" value="1"/>
</dbReference>
<evidence type="ECO:0000256" key="9">
    <source>
        <dbReference type="ARBA" id="ARBA00022967"/>
    </source>
</evidence>
<evidence type="ECO:0000256" key="2">
    <source>
        <dbReference type="ARBA" id="ARBA00004448"/>
    </source>
</evidence>
<proteinExistence type="predicted"/>
<dbReference type="GO" id="GO:0015990">
    <property type="term" value="P:electron transport coupled proton transport"/>
    <property type="evidence" value="ECO:0007669"/>
    <property type="project" value="TreeGrafter"/>
</dbReference>
<feature type="transmembrane region" description="Helical" evidence="18">
    <location>
        <begin position="369"/>
        <end position="391"/>
    </location>
</feature>
<evidence type="ECO:0000256" key="13">
    <source>
        <dbReference type="ARBA" id="ARBA00023075"/>
    </source>
</evidence>
<geneLocation type="mitochondrion" evidence="21"/>
<keyword evidence="12" id="KW-0520">NAD</keyword>
<feature type="transmembrane region" description="Helical" evidence="18">
    <location>
        <begin position="80"/>
        <end position="98"/>
    </location>
</feature>
<dbReference type="InterPro" id="IPR010934">
    <property type="entry name" value="NADH_DH_su5_C"/>
</dbReference>
<dbReference type="GO" id="GO:0003954">
    <property type="term" value="F:NADH dehydrogenase activity"/>
    <property type="evidence" value="ECO:0007669"/>
    <property type="project" value="TreeGrafter"/>
</dbReference>
<keyword evidence="10" id="KW-0249">Electron transport</keyword>
<evidence type="ECO:0000256" key="18">
    <source>
        <dbReference type="SAM" id="Phobius"/>
    </source>
</evidence>
<keyword evidence="11 18" id="KW-1133">Transmembrane helix</keyword>
<sequence length="562" mass="66954">MYYLFLWMYSFFLFIISMKLLFMNINIIIEWDVINMNSINFSMSMIIDWMSLLFMSFVLLISSMVMFYSKSYMKSDLNMMRFTMLILLFVSSMIMLIISFNMFFILLGWDGLGLISFLLVIYYQNYKSLNAGMLTILMNRMGDIGILMTIAWMMNYAKISYMYIEFLSNFNLLNLIMLMLILAAMTKSAQIPFSSWLPAAMAAPTPVSSLVHSSTLVTAGIYLMIRFNFLLMNYYLNKILLYLSVMTMFMAALSANYEYDLKKIIALSTLSQLGLMMSILSISLYKLAFFHLLMHALFKALLFLCSGMMIHNFKNFQDIRSMGMIFKLMPMFSICYNISIFILCGIPFLSGFYSKDLILEFFSMNSMNFFIYTIIFISMSLTVAYSTRLIMYSMMKNLNFLNLFQFFDEDYIMLKSMYIMLFLSIFMGSIMNWFIFSIPLFIFLIIMKKILIFFMMIMGMFLGISIYMMNFKKKWMNLYMNFIMSKMWFLSYLSVKINFYPMFFSNLLIKNLEFGWLELMMNMIYKKFKFLMIFNQYILLNMIKLYLFIFLFWINFLMMIMI</sequence>
<evidence type="ECO:0000259" key="20">
    <source>
        <dbReference type="Pfam" id="PF06455"/>
    </source>
</evidence>
<evidence type="ECO:0000259" key="19">
    <source>
        <dbReference type="Pfam" id="PF00361"/>
    </source>
</evidence>
<feature type="transmembrane region" description="Helical" evidence="18">
    <location>
        <begin position="537"/>
        <end position="561"/>
    </location>
</feature>
<dbReference type="InterPro" id="IPR001750">
    <property type="entry name" value="ND/Mrp_TM"/>
</dbReference>
<dbReference type="AlphaFoldDB" id="A0A076EBA4"/>
<dbReference type="InterPro" id="IPR003945">
    <property type="entry name" value="NU5C-like"/>
</dbReference>
<evidence type="ECO:0000256" key="1">
    <source>
        <dbReference type="ARBA" id="ARBA00003257"/>
    </source>
</evidence>
<dbReference type="GO" id="GO:0008137">
    <property type="term" value="F:NADH dehydrogenase (ubiquinone) activity"/>
    <property type="evidence" value="ECO:0007669"/>
    <property type="project" value="UniProtKB-EC"/>
</dbReference>
<evidence type="ECO:0000256" key="16">
    <source>
        <dbReference type="ARBA" id="ARBA00031027"/>
    </source>
</evidence>
<feature type="transmembrane region" description="Helical" evidence="18">
    <location>
        <begin position="412"/>
        <end position="435"/>
    </location>
</feature>
<gene>
    <name evidence="21" type="primary">ND5</name>
</gene>
<evidence type="ECO:0000256" key="7">
    <source>
        <dbReference type="ARBA" id="ARBA00022692"/>
    </source>
</evidence>
<feature type="domain" description="NADH:quinone oxidoreductase/Mrp antiporter transmembrane" evidence="19">
    <location>
        <begin position="101"/>
        <end position="376"/>
    </location>
</feature>
<feature type="transmembrane region" description="Helical" evidence="18">
    <location>
        <begin position="7"/>
        <end position="29"/>
    </location>
</feature>
<keyword evidence="15 18" id="KW-0472">Membrane</keyword>
<keyword evidence="13" id="KW-0830">Ubiquinone</keyword>
<evidence type="ECO:0000256" key="11">
    <source>
        <dbReference type="ARBA" id="ARBA00022989"/>
    </source>
</evidence>
<feature type="transmembrane region" description="Helical" evidence="18">
    <location>
        <begin position="170"/>
        <end position="186"/>
    </location>
</feature>
<keyword evidence="8" id="KW-0999">Mitochondrion inner membrane</keyword>
<evidence type="ECO:0000256" key="6">
    <source>
        <dbReference type="ARBA" id="ARBA00022660"/>
    </source>
</evidence>
<feature type="domain" description="NADH dehydrogenase subunit 5 C-terminal" evidence="20">
    <location>
        <begin position="385"/>
        <end position="561"/>
    </location>
</feature>
<dbReference type="Pfam" id="PF06455">
    <property type="entry name" value="NADH5_C"/>
    <property type="match status" value="1"/>
</dbReference>
<evidence type="ECO:0000256" key="12">
    <source>
        <dbReference type="ARBA" id="ARBA00023027"/>
    </source>
</evidence>
<reference evidence="21" key="1">
    <citation type="journal article" date="2014" name="Mol. Phylogenet. Evol.">
        <title>Towards a mitogenomic phylogeny of Lepidoptera.</title>
        <authorList>
            <person name="Timmermans M.J."/>
            <person name="Lees D.C."/>
            <person name="Simonsen T.J."/>
        </authorList>
    </citation>
    <scope>NUCLEOTIDE SEQUENCE</scope>
</reference>
<evidence type="ECO:0000256" key="5">
    <source>
        <dbReference type="ARBA" id="ARBA00022448"/>
    </source>
</evidence>
<keyword evidence="9" id="KW-1278">Translocase</keyword>
<feature type="transmembrane region" description="Helical" evidence="18">
    <location>
        <begin position="207"/>
        <end position="227"/>
    </location>
</feature>
<organism evidence="21">
    <name type="scientific">Micropterix calthella</name>
    <dbReference type="NCBI Taxonomy" id="41027"/>
    <lineage>
        <taxon>Eukaryota</taxon>
        <taxon>Metazoa</taxon>
        <taxon>Ecdysozoa</taxon>
        <taxon>Arthropoda</taxon>
        <taxon>Hexapoda</taxon>
        <taxon>Insecta</taxon>
        <taxon>Pterygota</taxon>
        <taxon>Neoptera</taxon>
        <taxon>Endopterygota</taxon>
        <taxon>Lepidoptera</taxon>
        <taxon>Zeugloptera</taxon>
        <taxon>Micropterigidae</taxon>
        <taxon>Micropterix</taxon>
    </lineage>
</organism>
<dbReference type="PRINTS" id="PR01434">
    <property type="entry name" value="NADHDHGNASE5"/>
</dbReference>
<keyword evidence="7 18" id="KW-0812">Transmembrane</keyword>
<comment type="function">
    <text evidence="1">Core subunit of the mitochondrial membrane respiratory chain NADH dehydrogenase (Complex I) that is believed to belong to the minimal assembly required for catalysis. Complex I functions in the transfer of electrons from NADH to the respiratory chain. The immediate electron acceptor for the enzyme is believed to be ubiquinone.</text>
</comment>
<dbReference type="PANTHER" id="PTHR42829">
    <property type="entry name" value="NADH-UBIQUINONE OXIDOREDUCTASE CHAIN 5"/>
    <property type="match status" value="1"/>
</dbReference>
<evidence type="ECO:0000256" key="4">
    <source>
        <dbReference type="ARBA" id="ARBA00021096"/>
    </source>
</evidence>
<comment type="subcellular location">
    <subcellularLocation>
        <location evidence="2">Mitochondrion inner membrane</location>
        <topology evidence="2">Multi-pass membrane protein</topology>
    </subcellularLocation>
</comment>
<protein>
    <recommendedName>
        <fullName evidence="4">NADH-ubiquinone oxidoreductase chain 5</fullName>
        <ecNumber evidence="3">7.1.1.2</ecNumber>
    </recommendedName>
    <alternativeName>
        <fullName evidence="16">NADH dehydrogenase subunit 5</fullName>
    </alternativeName>
</protein>
<comment type="catalytic activity">
    <reaction evidence="17">
        <text>a ubiquinone + NADH + 5 H(+)(in) = a ubiquinol + NAD(+) + 4 H(+)(out)</text>
        <dbReference type="Rhea" id="RHEA:29091"/>
        <dbReference type="Rhea" id="RHEA-COMP:9565"/>
        <dbReference type="Rhea" id="RHEA-COMP:9566"/>
        <dbReference type="ChEBI" id="CHEBI:15378"/>
        <dbReference type="ChEBI" id="CHEBI:16389"/>
        <dbReference type="ChEBI" id="CHEBI:17976"/>
        <dbReference type="ChEBI" id="CHEBI:57540"/>
        <dbReference type="ChEBI" id="CHEBI:57945"/>
        <dbReference type="EC" id="7.1.1.2"/>
    </reaction>
</comment>
<dbReference type="GO" id="GO:0042773">
    <property type="term" value="P:ATP synthesis coupled electron transport"/>
    <property type="evidence" value="ECO:0007669"/>
    <property type="project" value="InterPro"/>
</dbReference>
<evidence type="ECO:0000313" key="21">
    <source>
        <dbReference type="EMBL" id="AII02276.1"/>
    </source>
</evidence>
<name>A0A076EBA4_9NEOP</name>
<feature type="transmembrane region" description="Helical" evidence="18">
    <location>
        <begin position="331"/>
        <end position="349"/>
    </location>
</feature>
<evidence type="ECO:0000256" key="8">
    <source>
        <dbReference type="ARBA" id="ARBA00022792"/>
    </source>
</evidence>
<keyword evidence="5" id="KW-0813">Transport</keyword>
<evidence type="ECO:0000256" key="17">
    <source>
        <dbReference type="ARBA" id="ARBA00049551"/>
    </source>
</evidence>
<dbReference type="PANTHER" id="PTHR42829:SF2">
    <property type="entry name" value="NADH-UBIQUINONE OXIDOREDUCTASE CHAIN 5"/>
    <property type="match status" value="1"/>
</dbReference>
<keyword evidence="6" id="KW-0679">Respiratory chain</keyword>